<dbReference type="Pfam" id="PF17822">
    <property type="entry name" value="ARMH2"/>
    <property type="match status" value="1"/>
</dbReference>
<dbReference type="EMBL" id="CALNXK010000002">
    <property type="protein sequence ID" value="CAH3033528.1"/>
    <property type="molecule type" value="Genomic_DNA"/>
</dbReference>
<dbReference type="SUPFAM" id="SSF48371">
    <property type="entry name" value="ARM repeat"/>
    <property type="match status" value="1"/>
</dbReference>
<dbReference type="InterPro" id="IPR040268">
    <property type="entry name" value="ARMH2"/>
</dbReference>
<evidence type="ECO:0000313" key="2">
    <source>
        <dbReference type="Proteomes" id="UP001159405"/>
    </source>
</evidence>
<comment type="caution">
    <text evidence="1">The sequence shown here is derived from an EMBL/GenBank/DDBJ whole genome shotgun (WGS) entry which is preliminary data.</text>
</comment>
<keyword evidence="2" id="KW-1185">Reference proteome</keyword>
<feature type="non-terminal residue" evidence="1">
    <location>
        <position position="1"/>
    </location>
</feature>
<dbReference type="Proteomes" id="UP001159405">
    <property type="component" value="Unassembled WGS sequence"/>
</dbReference>
<name>A0ABN8MT86_9CNID</name>
<gene>
    <name evidence="1" type="ORF">PLOB_00015911</name>
</gene>
<dbReference type="InterPro" id="IPR016024">
    <property type="entry name" value="ARM-type_fold"/>
</dbReference>
<accession>A0ABN8MT86</accession>
<dbReference type="Gene3D" id="1.25.10.10">
    <property type="entry name" value="Leucine-rich Repeat Variant"/>
    <property type="match status" value="1"/>
</dbReference>
<dbReference type="PANTHER" id="PTHR37679:SF1">
    <property type="entry name" value="ARMADILLO-LIKE HELICAL DOMAIN-CONTAINING PROTEIN 2"/>
    <property type="match status" value="1"/>
</dbReference>
<sequence length="213" mass="23650">VTHLEDVGALVDDNLFERDILVATKKLACLSNLSERIQAVKDLGHLSWSGGPSAARFAGNQLVNLLSLLNDHNEPTVLKMFTVQAISEICCANKENQDKARFYGLIDKLTEMLCTTELDLSSLRRSITACLLTLSCENLENQKTLLHTTGLQEHLASVSFENWSAWEENEAAQLMKFLGLDRTVDRGSRWSKMREPGSRLAGEAYASSIPHSD</sequence>
<proteinExistence type="predicted"/>
<dbReference type="PANTHER" id="PTHR37679">
    <property type="entry name" value="ARMADILLO-LIKE HELICAL DOMAIN-CONTAINING PROTEIN 2"/>
    <property type="match status" value="1"/>
</dbReference>
<reference evidence="1 2" key="1">
    <citation type="submission" date="2022-05" db="EMBL/GenBank/DDBJ databases">
        <authorList>
            <consortium name="Genoscope - CEA"/>
            <person name="William W."/>
        </authorList>
    </citation>
    <scope>NUCLEOTIDE SEQUENCE [LARGE SCALE GENOMIC DNA]</scope>
</reference>
<dbReference type="InterPro" id="IPR011989">
    <property type="entry name" value="ARM-like"/>
</dbReference>
<protein>
    <submittedName>
        <fullName evidence="1">Uncharacterized protein</fullName>
    </submittedName>
</protein>
<organism evidence="1 2">
    <name type="scientific">Porites lobata</name>
    <dbReference type="NCBI Taxonomy" id="104759"/>
    <lineage>
        <taxon>Eukaryota</taxon>
        <taxon>Metazoa</taxon>
        <taxon>Cnidaria</taxon>
        <taxon>Anthozoa</taxon>
        <taxon>Hexacorallia</taxon>
        <taxon>Scleractinia</taxon>
        <taxon>Fungiina</taxon>
        <taxon>Poritidae</taxon>
        <taxon>Porites</taxon>
    </lineage>
</organism>
<evidence type="ECO:0000313" key="1">
    <source>
        <dbReference type="EMBL" id="CAH3033528.1"/>
    </source>
</evidence>